<protein>
    <submittedName>
        <fullName evidence="2">Uncharacterized protein</fullName>
    </submittedName>
</protein>
<organism evidence="2 3">
    <name type="scientific">Pleurodeles waltl</name>
    <name type="common">Iberian ribbed newt</name>
    <dbReference type="NCBI Taxonomy" id="8319"/>
    <lineage>
        <taxon>Eukaryota</taxon>
        <taxon>Metazoa</taxon>
        <taxon>Chordata</taxon>
        <taxon>Craniata</taxon>
        <taxon>Vertebrata</taxon>
        <taxon>Euteleostomi</taxon>
        <taxon>Amphibia</taxon>
        <taxon>Batrachia</taxon>
        <taxon>Caudata</taxon>
        <taxon>Salamandroidea</taxon>
        <taxon>Salamandridae</taxon>
        <taxon>Pleurodelinae</taxon>
        <taxon>Pleurodeles</taxon>
    </lineage>
</organism>
<evidence type="ECO:0000313" key="2">
    <source>
        <dbReference type="EMBL" id="KAJ1169613.1"/>
    </source>
</evidence>
<comment type="caution">
    <text evidence="2">The sequence shown here is derived from an EMBL/GenBank/DDBJ whole genome shotgun (WGS) entry which is preliminary data.</text>
</comment>
<dbReference type="EMBL" id="JANPWB010000007">
    <property type="protein sequence ID" value="KAJ1169613.1"/>
    <property type="molecule type" value="Genomic_DNA"/>
</dbReference>
<reference evidence="2" key="1">
    <citation type="journal article" date="2022" name="bioRxiv">
        <title>Sequencing and chromosome-scale assembly of the giantPleurodeles waltlgenome.</title>
        <authorList>
            <person name="Brown T."/>
            <person name="Elewa A."/>
            <person name="Iarovenko S."/>
            <person name="Subramanian E."/>
            <person name="Araus A.J."/>
            <person name="Petzold A."/>
            <person name="Susuki M."/>
            <person name="Suzuki K.-i.T."/>
            <person name="Hayashi T."/>
            <person name="Toyoda A."/>
            <person name="Oliveira C."/>
            <person name="Osipova E."/>
            <person name="Leigh N.D."/>
            <person name="Simon A."/>
            <person name="Yun M.H."/>
        </authorList>
    </citation>
    <scope>NUCLEOTIDE SEQUENCE</scope>
    <source>
        <strain evidence="2">20211129_DDA</strain>
        <tissue evidence="2">Liver</tissue>
    </source>
</reference>
<name>A0AAV7T0Q5_PLEWA</name>
<gene>
    <name evidence="2" type="ORF">NDU88_001504</name>
</gene>
<dbReference type="Proteomes" id="UP001066276">
    <property type="component" value="Chromosome 4_1"/>
</dbReference>
<feature type="region of interest" description="Disordered" evidence="1">
    <location>
        <begin position="89"/>
        <end position="110"/>
    </location>
</feature>
<sequence>MRALKARDQVRCRPCLPPETGGRAQDLYPALLPCVLRAACAPTHGVLMHISCFAFFAYDVCWLFAHGLNTSHVQAQRTPIREGLQRCPQTLPGHGTAQKQCTPLRGQTGG</sequence>
<proteinExistence type="predicted"/>
<evidence type="ECO:0000313" key="3">
    <source>
        <dbReference type="Proteomes" id="UP001066276"/>
    </source>
</evidence>
<accession>A0AAV7T0Q5</accession>
<evidence type="ECO:0000256" key="1">
    <source>
        <dbReference type="SAM" id="MobiDB-lite"/>
    </source>
</evidence>
<dbReference type="AlphaFoldDB" id="A0AAV7T0Q5"/>
<keyword evidence="3" id="KW-1185">Reference proteome</keyword>